<evidence type="ECO:0000313" key="1">
    <source>
        <dbReference type="EMBL" id="MFC6333095.1"/>
    </source>
</evidence>
<dbReference type="SUPFAM" id="SSF55144">
    <property type="entry name" value="LigT-like"/>
    <property type="match status" value="1"/>
</dbReference>
<dbReference type="Proteomes" id="UP001596233">
    <property type="component" value="Unassembled WGS sequence"/>
</dbReference>
<sequence>MKSYAIEVLFNQEFDEYVRDLWRQCDINNVSSFMNQVKGTEPHIALAVYESIDLEKVKTRFNEFINQDLFSFELVFDAVGIFQTSNVTFLQPNVKMEFTDLMMQVHEYFQDFKNQTNLYYSPERWFPHVTVAKNNTSDELKGTIEFIIERFNPQKAKVKRLVLVEIEYIDGNVICRNIGSKELEERL</sequence>
<organism evidence="1 2">
    <name type="scientific">Paenibacillus septentrionalis</name>
    <dbReference type="NCBI Taxonomy" id="429342"/>
    <lineage>
        <taxon>Bacteria</taxon>
        <taxon>Bacillati</taxon>
        <taxon>Bacillota</taxon>
        <taxon>Bacilli</taxon>
        <taxon>Bacillales</taxon>
        <taxon>Paenibacillaceae</taxon>
        <taxon>Paenibacillus</taxon>
    </lineage>
</organism>
<dbReference type="InterPro" id="IPR009097">
    <property type="entry name" value="Cyclic_Pdiesterase"/>
</dbReference>
<dbReference type="GO" id="GO:0016874">
    <property type="term" value="F:ligase activity"/>
    <property type="evidence" value="ECO:0007669"/>
    <property type="project" value="UniProtKB-KW"/>
</dbReference>
<gene>
    <name evidence="1" type="ORF">ACFP56_10705</name>
</gene>
<evidence type="ECO:0000313" key="2">
    <source>
        <dbReference type="Proteomes" id="UP001596233"/>
    </source>
</evidence>
<comment type="caution">
    <text evidence="1">The sequence shown here is derived from an EMBL/GenBank/DDBJ whole genome shotgun (WGS) entry which is preliminary data.</text>
</comment>
<keyword evidence="1" id="KW-0436">Ligase</keyword>
<name>A0ABW1V6S2_9BACL</name>
<dbReference type="EMBL" id="JBHSTE010000003">
    <property type="protein sequence ID" value="MFC6333095.1"/>
    <property type="molecule type" value="Genomic_DNA"/>
</dbReference>
<proteinExistence type="predicted"/>
<dbReference type="PANTHER" id="PTHR36039">
    <property type="match status" value="1"/>
</dbReference>
<dbReference type="Gene3D" id="3.90.1140.10">
    <property type="entry name" value="Cyclic phosphodiesterase"/>
    <property type="match status" value="1"/>
</dbReference>
<keyword evidence="2" id="KW-1185">Reference proteome</keyword>
<dbReference type="PANTHER" id="PTHR36039:SF2">
    <property type="entry name" value="RNA LIGASE_CYCLIC NUCLEOTIDE PHOSPHODIESTERASE FAMILY PROTEIN"/>
    <property type="match status" value="1"/>
</dbReference>
<dbReference type="RefSeq" id="WP_379234193.1">
    <property type="nucleotide sequence ID" value="NZ_JBHSTE010000003.1"/>
</dbReference>
<dbReference type="Pfam" id="PF13563">
    <property type="entry name" value="2_5_RNA_ligase2"/>
    <property type="match status" value="1"/>
</dbReference>
<protein>
    <submittedName>
        <fullName evidence="1">2'-5' RNA ligase family protein</fullName>
    </submittedName>
</protein>
<accession>A0ABW1V6S2</accession>
<reference evidence="2" key="1">
    <citation type="journal article" date="2019" name="Int. J. Syst. Evol. Microbiol.">
        <title>The Global Catalogue of Microorganisms (GCM) 10K type strain sequencing project: providing services to taxonomists for standard genome sequencing and annotation.</title>
        <authorList>
            <consortium name="The Broad Institute Genomics Platform"/>
            <consortium name="The Broad Institute Genome Sequencing Center for Infectious Disease"/>
            <person name="Wu L."/>
            <person name="Ma J."/>
        </authorList>
    </citation>
    <scope>NUCLEOTIDE SEQUENCE [LARGE SCALE GENOMIC DNA]</scope>
    <source>
        <strain evidence="2">PCU 280</strain>
    </source>
</reference>